<accession>A0A397YFR6</accession>
<dbReference type="PANTHER" id="PTHR34359">
    <property type="entry name" value="CLAVATA3/ESR (CLE)-RELATED PROTEIN 10"/>
    <property type="match status" value="1"/>
</dbReference>
<keyword evidence="4" id="KW-0379">Hydroxylation</keyword>
<evidence type="ECO:0000256" key="3">
    <source>
        <dbReference type="ARBA" id="ARBA00022782"/>
    </source>
</evidence>
<protein>
    <submittedName>
        <fullName evidence="6">Uncharacterized protein</fullName>
    </submittedName>
</protein>
<organism evidence="6 7">
    <name type="scientific">Brassica campestris</name>
    <name type="common">Field mustard</name>
    <dbReference type="NCBI Taxonomy" id="3711"/>
    <lineage>
        <taxon>Eukaryota</taxon>
        <taxon>Viridiplantae</taxon>
        <taxon>Streptophyta</taxon>
        <taxon>Embryophyta</taxon>
        <taxon>Tracheophyta</taxon>
        <taxon>Spermatophyta</taxon>
        <taxon>Magnoliopsida</taxon>
        <taxon>eudicotyledons</taxon>
        <taxon>Gunneridae</taxon>
        <taxon>Pentapetalae</taxon>
        <taxon>rosids</taxon>
        <taxon>malvids</taxon>
        <taxon>Brassicales</taxon>
        <taxon>Brassicaceae</taxon>
        <taxon>Brassiceae</taxon>
        <taxon>Brassica</taxon>
    </lineage>
</organism>
<evidence type="ECO:0000313" key="7">
    <source>
        <dbReference type="Proteomes" id="UP000264353"/>
    </source>
</evidence>
<dbReference type="GO" id="GO:0030154">
    <property type="term" value="P:cell differentiation"/>
    <property type="evidence" value="ECO:0007669"/>
    <property type="project" value="UniProtKB-KW"/>
</dbReference>
<evidence type="ECO:0000313" key="6">
    <source>
        <dbReference type="EMBL" id="RID49526.1"/>
    </source>
</evidence>
<keyword evidence="3" id="KW-0221">Differentiation</keyword>
<evidence type="ECO:0000256" key="1">
    <source>
        <dbReference type="ARBA" id="ARBA00005416"/>
    </source>
</evidence>
<proteinExistence type="inferred from homology"/>
<evidence type="ECO:0000256" key="4">
    <source>
        <dbReference type="ARBA" id="ARBA00023278"/>
    </source>
</evidence>
<dbReference type="Proteomes" id="UP000264353">
    <property type="component" value="Chromosome A8"/>
</dbReference>
<feature type="region of interest" description="Disordered" evidence="5">
    <location>
        <begin position="63"/>
        <end position="100"/>
    </location>
</feature>
<dbReference type="EMBL" id="CM010635">
    <property type="protein sequence ID" value="RID49526.1"/>
    <property type="molecule type" value="Genomic_DNA"/>
</dbReference>
<evidence type="ECO:0000256" key="2">
    <source>
        <dbReference type="ARBA" id="ARBA00022473"/>
    </source>
</evidence>
<keyword evidence="2" id="KW-0217">Developmental protein</keyword>
<sequence length="100" mass="11606">MKKHPKPCSFLFHISLLSVLFVFLLVSFAFTTSYTRKSGIGLSHKRILASNFDFTPFIKIKDRTQRQRRRRSQSLAGEETGSWYNDEERLVPSGPNPLHH</sequence>
<dbReference type="InterPro" id="IPR039618">
    <property type="entry name" value="CLE9-13"/>
</dbReference>
<evidence type="ECO:0000256" key="5">
    <source>
        <dbReference type="SAM" id="MobiDB-lite"/>
    </source>
</evidence>
<dbReference type="AlphaFoldDB" id="A0A397YFR6"/>
<comment type="similarity">
    <text evidence="1">Belongs to the CLV3/ESR signal peptide family.</text>
</comment>
<reference evidence="6 7" key="1">
    <citation type="submission" date="2018-06" db="EMBL/GenBank/DDBJ databases">
        <title>WGS assembly of Brassica rapa FPsc.</title>
        <authorList>
            <person name="Bowman J."/>
            <person name="Kohchi T."/>
            <person name="Yamato K."/>
            <person name="Jenkins J."/>
            <person name="Shu S."/>
            <person name="Ishizaki K."/>
            <person name="Yamaoka S."/>
            <person name="Nishihama R."/>
            <person name="Nakamura Y."/>
            <person name="Berger F."/>
            <person name="Adam C."/>
            <person name="Aki S."/>
            <person name="Althoff F."/>
            <person name="Araki T."/>
            <person name="Arteaga-Vazquez M."/>
            <person name="Balasubrmanian S."/>
            <person name="Bauer D."/>
            <person name="Boehm C."/>
            <person name="Briginshaw L."/>
            <person name="Caballero-Perez J."/>
            <person name="Catarino B."/>
            <person name="Chen F."/>
            <person name="Chiyoda S."/>
            <person name="Chovatia M."/>
            <person name="Davies K."/>
            <person name="Delmans M."/>
            <person name="Demura T."/>
            <person name="Dierschke T."/>
            <person name="Dolan L."/>
            <person name="Dorantes-Acosta A."/>
            <person name="Eklund D."/>
            <person name="Florent S."/>
            <person name="Flores-Sandoval E."/>
            <person name="Fujiyama A."/>
            <person name="Fukuzawa H."/>
            <person name="Galik B."/>
            <person name="Grimanelli D."/>
            <person name="Grimwood J."/>
            <person name="Grossniklaus U."/>
            <person name="Hamada T."/>
            <person name="Haseloff J."/>
            <person name="Hetherington A."/>
            <person name="Higo A."/>
            <person name="Hirakawa Y."/>
            <person name="Hundley H."/>
            <person name="Ikeda Y."/>
            <person name="Inoue K."/>
            <person name="Inoue S."/>
            <person name="Ishida S."/>
            <person name="Jia Q."/>
            <person name="Kakita M."/>
            <person name="Kanazawa T."/>
            <person name="Kawai Y."/>
            <person name="Kawashima T."/>
            <person name="Kennedy M."/>
            <person name="Kinose K."/>
            <person name="Kinoshita T."/>
            <person name="Kohara Y."/>
            <person name="Koide E."/>
            <person name="Komatsu K."/>
            <person name="Kopischke S."/>
            <person name="Kubo M."/>
            <person name="Kyozuka J."/>
            <person name="Lagercrantz U."/>
            <person name="Lin S."/>
            <person name="Lindquist E."/>
            <person name="Lipzen A."/>
            <person name="Lu C."/>
            <person name="Luna E."/>
            <person name="Martienssen R."/>
            <person name="Minamino N."/>
            <person name="Mizutani M."/>
            <person name="Mizutani M."/>
            <person name="Mochizuki N."/>
            <person name="Monte I."/>
            <person name="Mosher R."/>
            <person name="Nagasaki H."/>
            <person name="Nakagami H."/>
            <person name="Naramoto S."/>
            <person name="Nishitani K."/>
            <person name="Ohtani M."/>
            <person name="Okamoto T."/>
            <person name="Okumura M."/>
            <person name="Phillips J."/>
            <person name="Pollak B."/>
            <person name="Reinders A."/>
            <person name="Roevekamp M."/>
            <person name="Sano R."/>
            <person name="Sawa S."/>
            <person name="Schmid M."/>
            <person name="Shirakawa M."/>
            <person name="Solano R."/>
            <person name="Spunde A."/>
            <person name="Suetsugu N."/>
            <person name="Sugano S."/>
            <person name="Sugiyama A."/>
            <person name="Sun R."/>
            <person name="Suzuki Y."/>
            <person name="Takenaka M."/>
            <person name="Takezawa D."/>
            <person name="Tomogane H."/>
            <person name="Tsuzuki M."/>
            <person name="Ueda T."/>
            <person name="Umeda M."/>
            <person name="Ward J."/>
            <person name="Watanabe Y."/>
            <person name="Yazaki K."/>
            <person name="Yokoyama R."/>
            <person name="Yoshitake Y."/>
            <person name="Yotsui I."/>
            <person name="Zachgo S."/>
            <person name="Schmutz J."/>
        </authorList>
    </citation>
    <scope>NUCLEOTIDE SEQUENCE [LARGE SCALE GENOMIC DNA]</scope>
    <source>
        <strain evidence="7">cv. B-3</strain>
    </source>
</reference>
<name>A0A397YFR6_BRACM</name>
<dbReference type="PANTHER" id="PTHR34359:SF27">
    <property type="entry name" value="CLAVATA3_ESR (CLE)-RELATED PROTEIN 11-RELATED"/>
    <property type="match status" value="1"/>
</dbReference>
<gene>
    <name evidence="6" type="ORF">BRARA_H00324</name>
</gene>